<evidence type="ECO:0000313" key="1">
    <source>
        <dbReference type="EMBL" id="CZE46151.1"/>
    </source>
</evidence>
<dbReference type="RefSeq" id="WP_075493925.1">
    <property type="nucleotide sequence ID" value="NZ_CP053844.1"/>
</dbReference>
<evidence type="ECO:0000313" key="2">
    <source>
        <dbReference type="Proteomes" id="UP000069632"/>
    </source>
</evidence>
<dbReference type="OrthoDB" id="5361563at2"/>
<proteinExistence type="predicted"/>
<organism evidence="1 2">
    <name type="scientific">Campylobacter geochelonis</name>
    <dbReference type="NCBI Taxonomy" id="1780362"/>
    <lineage>
        <taxon>Bacteria</taxon>
        <taxon>Pseudomonadati</taxon>
        <taxon>Campylobacterota</taxon>
        <taxon>Epsilonproteobacteria</taxon>
        <taxon>Campylobacterales</taxon>
        <taxon>Campylobacteraceae</taxon>
        <taxon>Campylobacter</taxon>
    </lineage>
</organism>
<gene>
    <name evidence="1" type="ORF">ERS672216_00220</name>
</gene>
<keyword evidence="2" id="KW-1185">Reference proteome</keyword>
<name>A0A128ECG7_9BACT</name>
<reference evidence="1 2" key="1">
    <citation type="submission" date="2016-02" db="EMBL/GenBank/DDBJ databases">
        <authorList>
            <consortium name="Pathogen Informatics"/>
        </authorList>
    </citation>
    <scope>NUCLEOTIDE SEQUENCE [LARGE SCALE GENOMIC DNA]</scope>
    <source>
        <strain evidence="1 2">RC20</strain>
    </source>
</reference>
<accession>A0A128ECG7</accession>
<sequence length="216" mass="25134">MQKLCVADAASKLGISKEAVYNRIRRNTIQSVEEDGIRYVILEDEKDNTTFKPQPKQTALSSLKDNNKGEFVKYLINEIEYLKLKNKSLQEDKEKLFREKEDILISSKNEIKAMYQERDEKLQYFLTLLEKPLLARTDQIEAKAIDVSSVSSDENFVSLKEFLDSLYVKKKKRKIIKKTLVKNAYENPDIKIIGGMLFVNRNLDIDILSEDENEED</sequence>
<dbReference type="AlphaFoldDB" id="A0A128ECG7"/>
<dbReference type="Proteomes" id="UP000069632">
    <property type="component" value="Unassembled WGS sequence"/>
</dbReference>
<protein>
    <submittedName>
        <fullName evidence="1">Phage integrase</fullName>
    </submittedName>
</protein>
<dbReference type="EMBL" id="FIZP01000001">
    <property type="protein sequence ID" value="CZE46151.1"/>
    <property type="molecule type" value="Genomic_DNA"/>
</dbReference>